<sequence>MDCNKKSLKRNFRQLYMCFLSLVIAISPAFASASTTYTYNSRHKIDQGWKFVRSIASSNAIKRNVYGLVISTAVIYSGDKLITEYKAGTFDASIENLKHAVASMYAAGISATGKLKELFNILATKYTCDTNNNCQTTANIYSSQFTDGTYLKSQNGIKKYYSINDFAKQEIFDSNAHTSFSIVGFQEGTNALENLLAMPTGGGALTLLVHVNCKTDGSWCGLDSSGNIKTEDIISSTVVIIKPNDEPSSIPISGLQVTSDQIAQDVILDNTQEQAQNILNTCFATGCAEIPIIANPASNVPISSTVGGVSVPDYPAPDVIYNPKTGEWIDSKTGENITDVITDTSTGTSVKPVDYSPFCEWASSACEFFDYVKTKVNSAENYFQDDPDNNTELDLGAVTPVDIDTDIKFNGQCPTPMIYEFSYGGQKQSFGIQDFTPFCSMLNDILKPISIAVSSFVAVLIIAGVRTNE</sequence>
<dbReference type="AlphaFoldDB" id="A0AB33B9A7"/>
<evidence type="ECO:0000313" key="2">
    <source>
        <dbReference type="EMBL" id="AMX18663.1"/>
    </source>
</evidence>
<dbReference type="Proteomes" id="UP000076152">
    <property type="component" value="Chromosome"/>
</dbReference>
<dbReference type="RefSeq" id="WP_124681752.1">
    <property type="nucleotide sequence ID" value="NZ_CP015145.1"/>
</dbReference>
<protein>
    <submittedName>
        <fullName evidence="2">Uncharacterized protein</fullName>
    </submittedName>
</protein>
<evidence type="ECO:0000256" key="1">
    <source>
        <dbReference type="SAM" id="SignalP"/>
    </source>
</evidence>
<keyword evidence="1" id="KW-0732">Signal</keyword>
<evidence type="ECO:0000313" key="3">
    <source>
        <dbReference type="Proteomes" id="UP000076152"/>
    </source>
</evidence>
<proteinExistence type="predicted"/>
<feature type="chain" id="PRO_5044230083" evidence="1">
    <location>
        <begin position="34"/>
        <end position="469"/>
    </location>
</feature>
<organism evidence="2 3">
    <name type="scientific">Acinetobacter pittii</name>
    <name type="common">Acinetobacter genomosp. 3</name>
    <dbReference type="NCBI Taxonomy" id="48296"/>
    <lineage>
        <taxon>Bacteria</taxon>
        <taxon>Pseudomonadati</taxon>
        <taxon>Pseudomonadota</taxon>
        <taxon>Gammaproteobacteria</taxon>
        <taxon>Moraxellales</taxon>
        <taxon>Moraxellaceae</taxon>
        <taxon>Acinetobacter</taxon>
        <taxon>Acinetobacter calcoaceticus/baumannii complex</taxon>
    </lineage>
</organism>
<name>A0AB33B9A7_ACIPI</name>
<gene>
    <name evidence="2" type="ORF">IEC338SC_1521</name>
</gene>
<feature type="signal peptide" evidence="1">
    <location>
        <begin position="1"/>
        <end position="33"/>
    </location>
</feature>
<dbReference type="EMBL" id="CP015145">
    <property type="protein sequence ID" value="AMX18663.1"/>
    <property type="molecule type" value="Genomic_DNA"/>
</dbReference>
<dbReference type="NCBIfam" id="NF041109">
    <property type="entry name" value="VF_TspB_C_term"/>
    <property type="match status" value="1"/>
</dbReference>
<reference evidence="2 3" key="1">
    <citation type="submission" date="2016-04" db="EMBL/GenBank/DDBJ databases">
        <title>Complete genome sequencing of OXA-72 bearing Acinetobacter pittii strain IEC338SC.</title>
        <authorList>
            <person name="Brasiliense D.M."/>
            <person name="Lima K.V."/>
            <person name="Souza C.O."/>
            <person name="Dutra L.G."/>
            <person name="Mamizuka E.M."/>
            <person name="Perez-Chaparro P.J."/>
            <person name="McCulloch J.A."/>
        </authorList>
    </citation>
    <scope>NUCLEOTIDE SEQUENCE [LARGE SCALE GENOMIC DNA]</scope>
    <source>
        <strain evidence="2 3">IEC338SC</strain>
    </source>
</reference>
<accession>A0AB33B9A7</accession>